<protein>
    <submittedName>
        <fullName evidence="1">Uncharacterized protein</fullName>
    </submittedName>
</protein>
<reference evidence="1 2" key="1">
    <citation type="submission" date="2015-09" db="EMBL/GenBank/DDBJ databases">
        <authorList>
            <consortium name="Pathogen Informatics"/>
        </authorList>
    </citation>
    <scope>NUCLEOTIDE SEQUENCE [LARGE SCALE GENOMIC DNA]</scope>
    <source>
        <strain evidence="1 2">2789STDY5834855</strain>
    </source>
</reference>
<organism evidence="1 2">
    <name type="scientific">Clostridium disporicum</name>
    <dbReference type="NCBI Taxonomy" id="84024"/>
    <lineage>
        <taxon>Bacteria</taxon>
        <taxon>Bacillati</taxon>
        <taxon>Bacillota</taxon>
        <taxon>Clostridia</taxon>
        <taxon>Eubacteriales</taxon>
        <taxon>Clostridiaceae</taxon>
        <taxon>Clostridium</taxon>
    </lineage>
</organism>
<proteinExistence type="predicted"/>
<dbReference type="Proteomes" id="UP000095558">
    <property type="component" value="Unassembled WGS sequence"/>
</dbReference>
<evidence type="ECO:0000313" key="2">
    <source>
        <dbReference type="Proteomes" id="UP000095558"/>
    </source>
</evidence>
<gene>
    <name evidence="1" type="ORF">ERS852470_01472</name>
</gene>
<dbReference type="AlphaFoldDB" id="A0A174CHA2"/>
<name>A0A174CHA2_9CLOT</name>
<sequence length="29" mass="3440">MKKIIEVIKVVGLVMFAGYDEEKFKLVRR</sequence>
<accession>A0A174CHA2</accession>
<dbReference type="EMBL" id="CYZV01000014">
    <property type="protein sequence ID" value="CUO11569.1"/>
    <property type="molecule type" value="Genomic_DNA"/>
</dbReference>
<evidence type="ECO:0000313" key="1">
    <source>
        <dbReference type="EMBL" id="CUO11569.1"/>
    </source>
</evidence>